<gene>
    <name evidence="1" type="ORF">PG991_008991</name>
</gene>
<proteinExistence type="predicted"/>
<evidence type="ECO:0000313" key="2">
    <source>
        <dbReference type="Proteomes" id="UP001396898"/>
    </source>
</evidence>
<dbReference type="EMBL" id="JAQQWI010000013">
    <property type="protein sequence ID" value="KAK8013398.1"/>
    <property type="molecule type" value="Genomic_DNA"/>
</dbReference>
<comment type="caution">
    <text evidence="1">The sequence shown here is derived from an EMBL/GenBank/DDBJ whole genome shotgun (WGS) entry which is preliminary data.</text>
</comment>
<dbReference type="Proteomes" id="UP001396898">
    <property type="component" value="Unassembled WGS sequence"/>
</dbReference>
<evidence type="ECO:0000313" key="1">
    <source>
        <dbReference type="EMBL" id="KAK8013398.1"/>
    </source>
</evidence>
<reference evidence="1 2" key="1">
    <citation type="submission" date="2023-01" db="EMBL/GenBank/DDBJ databases">
        <title>Analysis of 21 Apiospora genomes using comparative genomics revels a genus with tremendous synthesis potential of carbohydrate active enzymes and secondary metabolites.</title>
        <authorList>
            <person name="Sorensen T."/>
        </authorList>
    </citation>
    <scope>NUCLEOTIDE SEQUENCE [LARGE SCALE GENOMIC DNA]</scope>
    <source>
        <strain evidence="1 2">CBS 20057</strain>
    </source>
</reference>
<name>A0ABR1RJQ2_9PEZI</name>
<keyword evidence="2" id="KW-1185">Reference proteome</keyword>
<protein>
    <submittedName>
        <fullName evidence="1">Uncharacterized protein</fullName>
    </submittedName>
</protein>
<organism evidence="1 2">
    <name type="scientific">Apiospora marii</name>
    <dbReference type="NCBI Taxonomy" id="335849"/>
    <lineage>
        <taxon>Eukaryota</taxon>
        <taxon>Fungi</taxon>
        <taxon>Dikarya</taxon>
        <taxon>Ascomycota</taxon>
        <taxon>Pezizomycotina</taxon>
        <taxon>Sordariomycetes</taxon>
        <taxon>Xylariomycetidae</taxon>
        <taxon>Amphisphaeriales</taxon>
        <taxon>Apiosporaceae</taxon>
        <taxon>Apiospora</taxon>
    </lineage>
</organism>
<accession>A0ABR1RJQ2</accession>
<sequence length="162" mass="18361">MKNTASRSSLLAVALLETYERCDELPEADHANRAVTMVDSCGSIWKPLAESNTSFVTAPVEQRHAQQYPVADFGFSLHHCCRRGILLAYPSSTHVVLQIFDRLTRIDQQGEDTWWGKHAIQFASETTVGNMKGPWGNAVMFEINRMRLSRPFIRFFFHGKTG</sequence>